<dbReference type="EMBL" id="BNAB01000001">
    <property type="protein sequence ID" value="GHD98272.1"/>
    <property type="molecule type" value="Genomic_DNA"/>
</dbReference>
<evidence type="ECO:0000313" key="6">
    <source>
        <dbReference type="Proteomes" id="UP000634647"/>
    </source>
</evidence>
<dbReference type="InterPro" id="IPR036063">
    <property type="entry name" value="Smr_dom_sf"/>
</dbReference>
<organism evidence="3 6">
    <name type="scientific">Allgaiera indica</name>
    <dbReference type="NCBI Taxonomy" id="765699"/>
    <lineage>
        <taxon>Bacteria</taxon>
        <taxon>Pseudomonadati</taxon>
        <taxon>Pseudomonadota</taxon>
        <taxon>Alphaproteobacteria</taxon>
        <taxon>Rhodobacterales</taxon>
        <taxon>Paracoccaceae</taxon>
        <taxon>Allgaiera</taxon>
    </lineage>
</organism>
<dbReference type="SUPFAM" id="SSF160443">
    <property type="entry name" value="SMR domain-like"/>
    <property type="match status" value="1"/>
</dbReference>
<accession>A0AAN4UNE2</accession>
<feature type="domain" description="Smr" evidence="2">
    <location>
        <begin position="105"/>
        <end position="198"/>
    </location>
</feature>
<reference evidence="3" key="1">
    <citation type="journal article" date="2014" name="Int. J. Syst. Evol. Microbiol.">
        <title>Complete genome sequence of Corynebacterium casei LMG S-19264T (=DSM 44701T), isolated from a smear-ripened cheese.</title>
        <authorList>
            <consortium name="US DOE Joint Genome Institute (JGI-PGF)"/>
            <person name="Walter F."/>
            <person name="Albersmeier A."/>
            <person name="Kalinowski J."/>
            <person name="Ruckert C."/>
        </authorList>
    </citation>
    <scope>NUCLEOTIDE SEQUENCE</scope>
    <source>
        <strain evidence="3">CGMCC 1.10859</strain>
    </source>
</reference>
<proteinExistence type="predicted"/>
<dbReference type="PANTHER" id="PTHR35562:SF2">
    <property type="entry name" value="DNA ENDONUCLEASE SMRA-RELATED"/>
    <property type="match status" value="1"/>
</dbReference>
<dbReference type="Proteomes" id="UP000634647">
    <property type="component" value="Unassembled WGS sequence"/>
</dbReference>
<dbReference type="InterPro" id="IPR002625">
    <property type="entry name" value="Smr_dom"/>
</dbReference>
<feature type="compositionally biased region" description="Pro residues" evidence="1">
    <location>
        <begin position="39"/>
        <end position="48"/>
    </location>
</feature>
<keyword evidence="4" id="KW-0540">Nuclease</keyword>
<dbReference type="RefSeq" id="WP_035842669.1">
    <property type="nucleotide sequence ID" value="NZ_BNAB01000001.1"/>
</dbReference>
<feature type="region of interest" description="Disordered" evidence="1">
    <location>
        <begin position="1"/>
        <end position="75"/>
    </location>
</feature>
<sequence length="200" mass="21897">MARRPRGLRPEEQELWHRVARSATPLHPARAKTEHPLTTPAPKPGQPPKPDHAPLPVFRIGQSASPTPGGAAPSRAEGLAAAPVRMDRKAFVRLRQGKLTPEARIDLHGLTLADAHPELIRFILASHGAGRRLVLVITGKGQDRDGPDDGPLFPQRRGVLRRQVPLWLSAPPLARIVQQVAQAHRRHGGEGAFYVYLSRS</sequence>
<evidence type="ECO:0000313" key="4">
    <source>
        <dbReference type="EMBL" id="SDW50348.1"/>
    </source>
</evidence>
<dbReference type="Pfam" id="PF01713">
    <property type="entry name" value="Smr"/>
    <property type="match status" value="1"/>
</dbReference>
<keyword evidence="4" id="KW-0378">Hydrolase</keyword>
<gene>
    <name evidence="3" type="ORF">GCM10008024_01120</name>
    <name evidence="4" type="ORF">SAMN05444006_104104</name>
</gene>
<reference evidence="4 5" key="2">
    <citation type="submission" date="2016-10" db="EMBL/GenBank/DDBJ databases">
        <authorList>
            <person name="Varghese N."/>
            <person name="Submissions S."/>
        </authorList>
    </citation>
    <scope>NUCLEOTIDE SEQUENCE [LARGE SCALE GENOMIC DNA]</scope>
    <source>
        <strain evidence="4 5">DSM 24802</strain>
    </source>
</reference>
<dbReference type="Gene3D" id="3.30.1370.110">
    <property type="match status" value="1"/>
</dbReference>
<feature type="compositionally biased region" description="Basic and acidic residues" evidence="1">
    <location>
        <begin position="8"/>
        <end position="17"/>
    </location>
</feature>
<dbReference type="PROSITE" id="PS50828">
    <property type="entry name" value="SMR"/>
    <property type="match status" value="1"/>
</dbReference>
<evidence type="ECO:0000256" key="1">
    <source>
        <dbReference type="SAM" id="MobiDB-lite"/>
    </source>
</evidence>
<evidence type="ECO:0000313" key="3">
    <source>
        <dbReference type="EMBL" id="GHD98272.1"/>
    </source>
</evidence>
<evidence type="ECO:0000313" key="5">
    <source>
        <dbReference type="Proteomes" id="UP000199541"/>
    </source>
</evidence>
<dbReference type="PANTHER" id="PTHR35562">
    <property type="entry name" value="DNA ENDONUCLEASE SMRA-RELATED"/>
    <property type="match status" value="1"/>
</dbReference>
<comment type="caution">
    <text evidence="3">The sequence shown here is derived from an EMBL/GenBank/DDBJ whole genome shotgun (WGS) entry which is preliminary data.</text>
</comment>
<dbReference type="Proteomes" id="UP000199541">
    <property type="component" value="Unassembled WGS sequence"/>
</dbReference>
<dbReference type="EMBL" id="FNOB01000004">
    <property type="protein sequence ID" value="SDW50348.1"/>
    <property type="molecule type" value="Genomic_DNA"/>
</dbReference>
<keyword evidence="4" id="KW-0255">Endonuclease</keyword>
<reference evidence="3" key="3">
    <citation type="submission" date="2023-06" db="EMBL/GenBank/DDBJ databases">
        <authorList>
            <person name="Sun Q."/>
            <person name="Zhou Y."/>
        </authorList>
    </citation>
    <scope>NUCLEOTIDE SEQUENCE</scope>
    <source>
        <strain evidence="3">CGMCC 1.10859</strain>
    </source>
</reference>
<keyword evidence="5" id="KW-1185">Reference proteome</keyword>
<name>A0AAN4UNE2_9RHOB</name>
<dbReference type="AlphaFoldDB" id="A0AAN4UNE2"/>
<evidence type="ECO:0000259" key="2">
    <source>
        <dbReference type="PROSITE" id="PS50828"/>
    </source>
</evidence>
<dbReference type="GO" id="GO:0004519">
    <property type="term" value="F:endonuclease activity"/>
    <property type="evidence" value="ECO:0007669"/>
    <property type="project" value="UniProtKB-KW"/>
</dbReference>
<protein>
    <submittedName>
        <fullName evidence="3">DNA mismatch repair protein MutS</fullName>
    </submittedName>
    <submittedName>
        <fullName evidence="4">DNA-nicking endonuclease, Smr domain</fullName>
    </submittedName>
</protein>